<keyword evidence="4" id="KW-1185">Reference proteome</keyword>
<reference evidence="2" key="1">
    <citation type="submission" date="2009-11" db="EMBL/GenBank/DDBJ databases">
        <authorList>
            <consortium name="The Broad Institute Genome Sequencing Platform"/>
            <person name="Ward D."/>
            <person name="Feldgarden M."/>
            <person name="Earl A."/>
            <person name="Young S.K."/>
            <person name="Zeng Q."/>
            <person name="Koehrsen M."/>
            <person name="Alvarado L."/>
            <person name="Berlin A."/>
            <person name="Bochicchio J."/>
            <person name="Borenstein D."/>
            <person name="Chapman S.B."/>
            <person name="Chen Z."/>
            <person name="Engels R."/>
            <person name="Freedman E."/>
            <person name="Gellesch M."/>
            <person name="Goldberg J."/>
            <person name="Griggs A."/>
            <person name="Gujja S."/>
            <person name="Heilman E."/>
            <person name="Heiman D."/>
            <person name="Hepburn T."/>
            <person name="Howarth C."/>
            <person name="Jen D."/>
            <person name="Larson L."/>
            <person name="Lewis B."/>
            <person name="Mehta T."/>
            <person name="Park D."/>
            <person name="Pearson M."/>
            <person name="Roberts A."/>
            <person name="Saif S."/>
            <person name="Shea T."/>
            <person name="Shenoy N."/>
            <person name="Sisk P."/>
            <person name="Stolte C."/>
            <person name="Sykes S."/>
            <person name="Thomson T."/>
            <person name="Walk T."/>
            <person name="White J."/>
            <person name="Yandava C."/>
            <person name="Izard J."/>
            <person name="Baranova O.V."/>
            <person name="Blanton J.M."/>
            <person name="Tanner A.C."/>
            <person name="Dewhirst F.E."/>
            <person name="Haas B."/>
            <person name="Nusbaum C."/>
            <person name="Birren B."/>
        </authorList>
    </citation>
    <scope>NUCLEOTIDE SEQUENCE [LARGE SCALE GENOMIC DNA]</scope>
    <source>
        <strain evidence="2">1-1 BBBD Race 1</strain>
    </source>
</reference>
<name>A0A180GK76_PUCT1</name>
<dbReference type="EnsemblFungi" id="PTTG_27464-t43_1">
    <property type="protein sequence ID" value="PTTG_27464-t43_1-p1"/>
    <property type="gene ID" value="PTTG_27464"/>
</dbReference>
<evidence type="ECO:0000313" key="3">
    <source>
        <dbReference type="EnsemblFungi" id="PTTG_27464-t43_1-p1"/>
    </source>
</evidence>
<feature type="compositionally biased region" description="Polar residues" evidence="1">
    <location>
        <begin position="81"/>
        <end position="101"/>
    </location>
</feature>
<reference evidence="3" key="4">
    <citation type="submission" date="2025-05" db="UniProtKB">
        <authorList>
            <consortium name="EnsemblFungi"/>
        </authorList>
    </citation>
    <scope>IDENTIFICATION</scope>
    <source>
        <strain evidence="3">isolate 1-1 / race 1 (BBBD)</strain>
    </source>
</reference>
<proteinExistence type="predicted"/>
<sequence>MEIRPGETATRLNFGGEHRMTEMAGFSSATRHHRTSNDEESAATKSHSCVPSASAHHSTRGRFASHSSHQAPPAEEVEFNSPPQLTPISTDDPQDIRTQTKPGEVDPEECVICSERFILKKLVLSTTTQELPAGNRSQESFLVLINTRLMKKMILTIILLNWLKFQERIRDRYEGRGGANTIQKTVEFASSDITRKI</sequence>
<dbReference type="EMBL" id="ADAS02000056">
    <property type="protein sequence ID" value="OAV93060.1"/>
    <property type="molecule type" value="Genomic_DNA"/>
</dbReference>
<accession>A0A180GK76</accession>
<dbReference type="Proteomes" id="UP000005240">
    <property type="component" value="Unassembled WGS sequence"/>
</dbReference>
<gene>
    <name evidence="2" type="ORF">PTTG_27464</name>
</gene>
<reference evidence="3 4" key="3">
    <citation type="journal article" date="2017" name="G3 (Bethesda)">
        <title>Comparative analysis highlights variable genome content of wheat rusts and divergence of the mating loci.</title>
        <authorList>
            <person name="Cuomo C.A."/>
            <person name="Bakkeren G."/>
            <person name="Khalil H.B."/>
            <person name="Panwar V."/>
            <person name="Joly D."/>
            <person name="Linning R."/>
            <person name="Sakthikumar S."/>
            <person name="Song X."/>
            <person name="Adiconis X."/>
            <person name="Fan L."/>
            <person name="Goldberg J.M."/>
            <person name="Levin J.Z."/>
            <person name="Young S."/>
            <person name="Zeng Q."/>
            <person name="Anikster Y."/>
            <person name="Bruce M."/>
            <person name="Wang M."/>
            <person name="Yin C."/>
            <person name="McCallum B."/>
            <person name="Szabo L.J."/>
            <person name="Hulbert S."/>
            <person name="Chen X."/>
            <person name="Fellers J.P."/>
        </authorList>
    </citation>
    <scope>NUCLEOTIDE SEQUENCE</scope>
    <source>
        <strain evidence="3">isolate 1-1 / race 1 (BBBD)</strain>
        <strain evidence="4">Isolate 1-1 / race 1 (BBBD)</strain>
    </source>
</reference>
<evidence type="ECO:0000313" key="4">
    <source>
        <dbReference type="Proteomes" id="UP000005240"/>
    </source>
</evidence>
<reference evidence="2" key="2">
    <citation type="submission" date="2016-05" db="EMBL/GenBank/DDBJ databases">
        <title>Comparative analysis highlights variable genome content of wheat rusts and divergence of the mating loci.</title>
        <authorList>
            <person name="Cuomo C.A."/>
            <person name="Bakkeren G."/>
            <person name="Szabo L."/>
            <person name="Khalil H."/>
            <person name="Joly D."/>
            <person name="Goldberg J."/>
            <person name="Young S."/>
            <person name="Zeng Q."/>
            <person name="Fellers J."/>
        </authorList>
    </citation>
    <scope>NUCLEOTIDE SEQUENCE [LARGE SCALE GENOMIC DNA]</scope>
    <source>
        <strain evidence="2">1-1 BBBD Race 1</strain>
    </source>
</reference>
<protein>
    <submittedName>
        <fullName evidence="2 3">Uncharacterized protein</fullName>
    </submittedName>
</protein>
<feature type="region of interest" description="Disordered" evidence="1">
    <location>
        <begin position="26"/>
        <end position="105"/>
    </location>
</feature>
<evidence type="ECO:0000313" key="2">
    <source>
        <dbReference type="EMBL" id="OAV93060.1"/>
    </source>
</evidence>
<evidence type="ECO:0000256" key="1">
    <source>
        <dbReference type="SAM" id="MobiDB-lite"/>
    </source>
</evidence>
<organism evidence="2">
    <name type="scientific">Puccinia triticina (isolate 1-1 / race 1 (BBBD))</name>
    <name type="common">Brown leaf rust fungus</name>
    <dbReference type="NCBI Taxonomy" id="630390"/>
    <lineage>
        <taxon>Eukaryota</taxon>
        <taxon>Fungi</taxon>
        <taxon>Dikarya</taxon>
        <taxon>Basidiomycota</taxon>
        <taxon>Pucciniomycotina</taxon>
        <taxon>Pucciniomycetes</taxon>
        <taxon>Pucciniales</taxon>
        <taxon>Pucciniaceae</taxon>
        <taxon>Puccinia</taxon>
    </lineage>
</organism>
<dbReference type="VEuPathDB" id="FungiDB:PTTG_27464"/>
<dbReference type="AlphaFoldDB" id="A0A180GK76"/>